<keyword evidence="8" id="KW-1185">Reference proteome</keyword>
<dbReference type="InterPro" id="IPR014867">
    <property type="entry name" value="Spore_coat_CotH_CotH2/3/7"/>
</dbReference>
<keyword evidence="2" id="KW-0677">Repeat</keyword>
<evidence type="ECO:0000313" key="8">
    <source>
        <dbReference type="Proteomes" id="UP000193944"/>
    </source>
</evidence>
<organism evidence="7 8">
    <name type="scientific">Anaeromyces robustus</name>
    <dbReference type="NCBI Taxonomy" id="1754192"/>
    <lineage>
        <taxon>Eukaryota</taxon>
        <taxon>Fungi</taxon>
        <taxon>Fungi incertae sedis</taxon>
        <taxon>Chytridiomycota</taxon>
        <taxon>Chytridiomycota incertae sedis</taxon>
        <taxon>Neocallimastigomycetes</taxon>
        <taxon>Neocallimastigales</taxon>
        <taxon>Neocallimastigaceae</taxon>
        <taxon>Anaeromyces</taxon>
    </lineage>
</organism>
<sequence length="688" mass="76021">MKLTQIVTGLLFATFVTASTDFIPDGQRAKLFELMDDEVPDFRITLPPSILQELKTEISAGGGGWFGKRDEIGKEKRQWGGQGGFGGQGQGGFGGQGQGGWGGQGQGGFGGQGQGGFGGQGQGGWGGFGGQGGFGGGWGGFGGGGGGFMTQKENWKTKNATLSVTVGGVKKDFDKVTFSIGGSSSRMYARQAFNLKIRGKDDLFGRKQFRIRSEAREATYLRSKLVCDIQNRLGMTSISANYMSLYVNNEYWGFYVFMDSPKPTWAELEYGDKDSTHVMKCKSGGATLTVRDSATQCVNENDEVTDNTEWRNFLDTLDRAQSINDVKNIFDVDQFINNMIYEYLCGSWDHFLNTGHNFVVYKKPQQFGGKWTMIEYDFDGDFGQDVCAVEFAGSIKQDKDYPSWSFADWTSKSRHILDVCIKKDQTRFKQLLEKFVAEAFNPGLLFPRIDELKDFIRPYVQKDKTPVNGRKPGMLNTKATADYTMAQWEANSEFTNIGVSSSSSAYGLKFWILLRYRKVCNDYKLQCDPEYMNINYYYDVDRAVEGPINTQFMLFGGGQPANNTPKTTQSQPPKPAGYTSTRRTTTKKTTRTTTNVRPTGGASGDCVVKSLGYPCCSPNNTEVFYTDENGDWGVENGDWCGITKAQVVCWSEALGYPCCSTCSSPVYSDNDGNWGIENGDWCGLLASC</sequence>
<evidence type="ECO:0000313" key="7">
    <source>
        <dbReference type="EMBL" id="ORX84289.1"/>
    </source>
</evidence>
<evidence type="ECO:0000256" key="4">
    <source>
        <dbReference type="SAM" id="MobiDB-lite"/>
    </source>
</evidence>
<keyword evidence="1 5" id="KW-0732">Signal</keyword>
<dbReference type="Pfam" id="PF02013">
    <property type="entry name" value="CBM_10"/>
    <property type="match status" value="2"/>
</dbReference>
<dbReference type="OrthoDB" id="2135031at2759"/>
<evidence type="ECO:0000256" key="3">
    <source>
        <dbReference type="ARBA" id="ARBA00022801"/>
    </source>
</evidence>
<feature type="chain" id="PRO_5010990984" description="CBM10 domain-containing protein" evidence="5">
    <location>
        <begin position="19"/>
        <end position="688"/>
    </location>
</feature>
<dbReference type="PROSITE" id="PS51763">
    <property type="entry name" value="CBM10"/>
    <property type="match status" value="2"/>
</dbReference>
<feature type="region of interest" description="Disordered" evidence="4">
    <location>
        <begin position="559"/>
        <end position="595"/>
    </location>
</feature>
<evidence type="ECO:0000256" key="2">
    <source>
        <dbReference type="ARBA" id="ARBA00022737"/>
    </source>
</evidence>
<dbReference type="SUPFAM" id="SSF64571">
    <property type="entry name" value="Cellulose docking domain, dockering"/>
    <property type="match status" value="2"/>
</dbReference>
<evidence type="ECO:0000256" key="5">
    <source>
        <dbReference type="SAM" id="SignalP"/>
    </source>
</evidence>
<feature type="compositionally biased region" description="Gly residues" evidence="4">
    <location>
        <begin position="80"/>
        <end position="121"/>
    </location>
</feature>
<accession>A0A1Y1XEW1</accession>
<feature type="region of interest" description="Disordered" evidence="4">
    <location>
        <begin position="76"/>
        <end position="121"/>
    </location>
</feature>
<name>A0A1Y1XEW1_9FUNG</name>
<gene>
    <name evidence="7" type="ORF">BCR32DRAFT_217951</name>
</gene>
<evidence type="ECO:0000256" key="1">
    <source>
        <dbReference type="ARBA" id="ARBA00022729"/>
    </source>
</evidence>
<reference evidence="7 8" key="1">
    <citation type="submission" date="2016-08" db="EMBL/GenBank/DDBJ databases">
        <title>A Parts List for Fungal Cellulosomes Revealed by Comparative Genomics.</title>
        <authorList>
            <consortium name="DOE Joint Genome Institute"/>
            <person name="Haitjema C.H."/>
            <person name="Gilmore S.P."/>
            <person name="Henske J.K."/>
            <person name="Solomon K.V."/>
            <person name="De Groot R."/>
            <person name="Kuo A."/>
            <person name="Mondo S.J."/>
            <person name="Salamov A.A."/>
            <person name="Labutti K."/>
            <person name="Zhao Z."/>
            <person name="Chiniquy J."/>
            <person name="Barry K."/>
            <person name="Brewer H.M."/>
            <person name="Purvine S.O."/>
            <person name="Wright A.T."/>
            <person name="Boxma B."/>
            <person name="Van Alen T."/>
            <person name="Hackstein J.H."/>
            <person name="Baker S.E."/>
            <person name="Grigoriev I.V."/>
            <person name="O'Malley M.A."/>
        </authorList>
    </citation>
    <scope>NUCLEOTIDE SEQUENCE [LARGE SCALE GENOMIC DNA]</scope>
    <source>
        <strain evidence="7 8">S4</strain>
    </source>
</reference>
<feature type="domain" description="CBM10" evidence="6">
    <location>
        <begin position="648"/>
        <end position="685"/>
    </location>
</feature>
<dbReference type="AlphaFoldDB" id="A0A1Y1XEW1"/>
<dbReference type="InterPro" id="IPR009034">
    <property type="entry name" value="Dockerin_dom_fun_sf"/>
</dbReference>
<keyword evidence="3" id="KW-0378">Hydrolase</keyword>
<dbReference type="Gene3D" id="3.90.1220.10">
    <property type="entry name" value="Cellulose docking domain, dockering"/>
    <property type="match status" value="2"/>
</dbReference>
<dbReference type="Pfam" id="PF08757">
    <property type="entry name" value="CotH"/>
    <property type="match status" value="1"/>
</dbReference>
<dbReference type="InterPro" id="IPR002883">
    <property type="entry name" value="CBM10/Dockerin_dom"/>
</dbReference>
<proteinExistence type="predicted"/>
<dbReference type="Proteomes" id="UP000193944">
    <property type="component" value="Unassembled WGS sequence"/>
</dbReference>
<dbReference type="PANTHER" id="PTHR40050">
    <property type="entry name" value="INNER SPORE COAT PROTEIN H"/>
    <property type="match status" value="1"/>
</dbReference>
<feature type="domain" description="CBM10" evidence="6">
    <location>
        <begin position="605"/>
        <end position="643"/>
    </location>
</feature>
<dbReference type="STRING" id="1754192.A0A1Y1XEW1"/>
<protein>
    <recommendedName>
        <fullName evidence="6">CBM10 domain-containing protein</fullName>
    </recommendedName>
</protein>
<comment type="caution">
    <text evidence="7">The sequence shown here is derived from an EMBL/GenBank/DDBJ whole genome shotgun (WGS) entry which is preliminary data.</text>
</comment>
<dbReference type="EMBL" id="MCFG01000055">
    <property type="protein sequence ID" value="ORX84289.1"/>
    <property type="molecule type" value="Genomic_DNA"/>
</dbReference>
<dbReference type="PANTHER" id="PTHR40050:SF1">
    <property type="entry name" value="INNER SPORE COAT PROTEIN H"/>
    <property type="match status" value="1"/>
</dbReference>
<feature type="signal peptide" evidence="5">
    <location>
        <begin position="1"/>
        <end position="18"/>
    </location>
</feature>
<dbReference type="GO" id="GO:0016787">
    <property type="term" value="F:hydrolase activity"/>
    <property type="evidence" value="ECO:0007669"/>
    <property type="project" value="UniProtKB-KW"/>
</dbReference>
<evidence type="ECO:0000259" key="6">
    <source>
        <dbReference type="PROSITE" id="PS51763"/>
    </source>
</evidence>
<reference evidence="7 8" key="2">
    <citation type="submission" date="2016-08" db="EMBL/GenBank/DDBJ databases">
        <title>Pervasive Adenine N6-methylation of Active Genes in Fungi.</title>
        <authorList>
            <consortium name="DOE Joint Genome Institute"/>
            <person name="Mondo S.J."/>
            <person name="Dannebaum R.O."/>
            <person name="Kuo R.C."/>
            <person name="Labutti K."/>
            <person name="Haridas S."/>
            <person name="Kuo A."/>
            <person name="Salamov A."/>
            <person name="Ahrendt S.R."/>
            <person name="Lipzen A."/>
            <person name="Sullivan W."/>
            <person name="Andreopoulos W.B."/>
            <person name="Clum A."/>
            <person name="Lindquist E."/>
            <person name="Daum C."/>
            <person name="Ramamoorthy G.K."/>
            <person name="Gryganskyi A."/>
            <person name="Culley D."/>
            <person name="Magnuson J.K."/>
            <person name="James T.Y."/>
            <person name="O'Malley M.A."/>
            <person name="Stajich J.E."/>
            <person name="Spatafora J.W."/>
            <person name="Visel A."/>
            <person name="Grigoriev I.V."/>
        </authorList>
    </citation>
    <scope>NUCLEOTIDE SEQUENCE [LARGE SCALE GENOMIC DNA]</scope>
    <source>
        <strain evidence="7 8">S4</strain>
    </source>
</reference>